<proteinExistence type="predicted"/>
<evidence type="ECO:0000313" key="2">
    <source>
        <dbReference type="Proteomes" id="UP000789920"/>
    </source>
</evidence>
<gene>
    <name evidence="1" type="ORF">RPERSI_LOCUS26232</name>
</gene>
<evidence type="ECO:0000313" key="1">
    <source>
        <dbReference type="EMBL" id="CAG8824386.1"/>
    </source>
</evidence>
<organism evidence="1 2">
    <name type="scientific">Racocetra persica</name>
    <dbReference type="NCBI Taxonomy" id="160502"/>
    <lineage>
        <taxon>Eukaryota</taxon>
        <taxon>Fungi</taxon>
        <taxon>Fungi incertae sedis</taxon>
        <taxon>Mucoromycota</taxon>
        <taxon>Glomeromycotina</taxon>
        <taxon>Glomeromycetes</taxon>
        <taxon>Diversisporales</taxon>
        <taxon>Gigasporaceae</taxon>
        <taxon>Racocetra</taxon>
    </lineage>
</organism>
<dbReference type="Proteomes" id="UP000789920">
    <property type="component" value="Unassembled WGS sequence"/>
</dbReference>
<dbReference type="EMBL" id="CAJVQC010088880">
    <property type="protein sequence ID" value="CAG8824386.1"/>
    <property type="molecule type" value="Genomic_DNA"/>
</dbReference>
<protein>
    <submittedName>
        <fullName evidence="1">26991_t:CDS:1</fullName>
    </submittedName>
</protein>
<accession>A0ACA9S2W1</accession>
<reference evidence="1" key="1">
    <citation type="submission" date="2021-06" db="EMBL/GenBank/DDBJ databases">
        <authorList>
            <person name="Kallberg Y."/>
            <person name="Tangrot J."/>
            <person name="Rosling A."/>
        </authorList>
    </citation>
    <scope>NUCLEOTIDE SEQUENCE</scope>
    <source>
        <strain evidence="1">MA461A</strain>
    </source>
</reference>
<feature type="non-terminal residue" evidence="1">
    <location>
        <position position="1"/>
    </location>
</feature>
<comment type="caution">
    <text evidence="1">The sequence shown here is derived from an EMBL/GenBank/DDBJ whole genome shotgun (WGS) entry which is preliminary data.</text>
</comment>
<keyword evidence="2" id="KW-1185">Reference proteome</keyword>
<sequence length="52" mass="5950">VSNTLNSSTNTNYNYLCPLQRTEEELFSIVLTKYFLEIPDTVKYNSALVSNT</sequence>
<name>A0ACA9S2W1_9GLOM</name>